<keyword evidence="2" id="KW-1133">Transmembrane helix</keyword>
<dbReference type="AlphaFoldDB" id="A0A2N9FRD1"/>
<reference evidence="4" key="1">
    <citation type="submission" date="2018-02" db="EMBL/GenBank/DDBJ databases">
        <authorList>
            <person name="Cohen D.B."/>
            <person name="Kent A.D."/>
        </authorList>
    </citation>
    <scope>NUCLEOTIDE SEQUENCE</scope>
</reference>
<evidence type="ECO:0000313" key="4">
    <source>
        <dbReference type="EMBL" id="SPC89773.1"/>
    </source>
</evidence>
<feature type="compositionally biased region" description="Polar residues" evidence="1">
    <location>
        <begin position="28"/>
        <end position="52"/>
    </location>
</feature>
<feature type="transmembrane region" description="Helical" evidence="2">
    <location>
        <begin position="117"/>
        <end position="136"/>
    </location>
</feature>
<feature type="region of interest" description="Disordered" evidence="1">
    <location>
        <begin position="25"/>
        <end position="72"/>
    </location>
</feature>
<keyword evidence="2" id="KW-0472">Membrane</keyword>
<accession>A0A2N9FRD1</accession>
<dbReference type="EMBL" id="OIVN01001095">
    <property type="protein sequence ID" value="SPC89773.1"/>
    <property type="molecule type" value="Genomic_DNA"/>
</dbReference>
<feature type="compositionally biased region" description="Low complexity" evidence="1">
    <location>
        <begin position="376"/>
        <end position="386"/>
    </location>
</feature>
<keyword evidence="2" id="KW-0812">Transmembrane</keyword>
<dbReference type="InterPro" id="IPR025724">
    <property type="entry name" value="GAG-pre-integrase_dom"/>
</dbReference>
<feature type="compositionally biased region" description="Basic and acidic residues" evidence="1">
    <location>
        <begin position="411"/>
        <end position="427"/>
    </location>
</feature>
<proteinExistence type="predicted"/>
<feature type="transmembrane region" description="Helical" evidence="2">
    <location>
        <begin position="156"/>
        <end position="182"/>
    </location>
</feature>
<feature type="domain" description="GAG-pre-integrase" evidence="3">
    <location>
        <begin position="315"/>
        <end position="359"/>
    </location>
</feature>
<organism evidence="4">
    <name type="scientific">Fagus sylvatica</name>
    <name type="common">Beechnut</name>
    <dbReference type="NCBI Taxonomy" id="28930"/>
    <lineage>
        <taxon>Eukaryota</taxon>
        <taxon>Viridiplantae</taxon>
        <taxon>Streptophyta</taxon>
        <taxon>Embryophyta</taxon>
        <taxon>Tracheophyta</taxon>
        <taxon>Spermatophyta</taxon>
        <taxon>Magnoliopsida</taxon>
        <taxon>eudicotyledons</taxon>
        <taxon>Gunneridae</taxon>
        <taxon>Pentapetalae</taxon>
        <taxon>rosids</taxon>
        <taxon>fabids</taxon>
        <taxon>Fagales</taxon>
        <taxon>Fagaceae</taxon>
        <taxon>Fagus</taxon>
    </lineage>
</organism>
<gene>
    <name evidence="4" type="ORF">FSB_LOCUS17655</name>
</gene>
<dbReference type="Pfam" id="PF13976">
    <property type="entry name" value="gag_pre-integrs"/>
    <property type="match status" value="1"/>
</dbReference>
<evidence type="ECO:0000256" key="2">
    <source>
        <dbReference type="SAM" id="Phobius"/>
    </source>
</evidence>
<evidence type="ECO:0000256" key="1">
    <source>
        <dbReference type="SAM" id="MobiDB-lite"/>
    </source>
</evidence>
<sequence length="427" mass="47307">MFVHSLFTAVRNHLATSALLGFRISEPPFNSRTQPTRRSSPNLSAESDTTRVTGAIPKPVPKPPAKEFDDDSASDIVPSIDDDFEIHHSSMMKTSNYFPSTRNHRFTQFMKGLRKDLNLLELLSSVALLFLHLMLLSRNLSLKRIDILTITYPLRMLFWLLLILQHLLLIDLVVIASSAAAVSSSNIFAPIDDPPVTVSHLETLFHRYMFQPSITLSITQAPTPVIYTAGSSHMYVSHIGTVSSPTLTIPNIYLVPKLSINLLFVGQLYELVLDLHFSNRGVDVQDPLTGKLLGTGRKIRRLFALRTLQILSHLVSSSVAATTLSPDFWHSRLGHVSLSFLQLLASQGHLGSVSFHKFDFTLYPDPVRDSTPPPSSSDIPSLASPPVAGSPTVITPFLPPGFSRTSARKMRQPEPSRPDPTKARHDK</sequence>
<evidence type="ECO:0000259" key="3">
    <source>
        <dbReference type="Pfam" id="PF13976"/>
    </source>
</evidence>
<feature type="region of interest" description="Disordered" evidence="1">
    <location>
        <begin position="369"/>
        <end position="427"/>
    </location>
</feature>
<name>A0A2N9FRD1_FAGSY</name>
<protein>
    <recommendedName>
        <fullName evidence="3">GAG-pre-integrase domain-containing protein</fullName>
    </recommendedName>
</protein>